<gene>
    <name evidence="1" type="ORF">CFO_g2502</name>
</gene>
<dbReference type="AlphaFoldDB" id="A0A0F8B1N3"/>
<proteinExistence type="predicted"/>
<accession>A0A0F8B1N3</accession>
<keyword evidence="2" id="KW-1185">Reference proteome</keyword>
<sequence>MFASPNRTRYTAVHALLLYWQDDDDYHVQNSVRELADVLEKHYKYSLQIQAIPSPSEECSSSWRWLSRKINDFAEEKDTRDVLKLVYYNGHTYLDGNREMVLASSNDRDKGYSIRWSGIQQILEEAASDTLIIMDAAYFASSNMRNIYE</sequence>
<dbReference type="OrthoDB" id="3921198at2759"/>
<name>A0A0F8B1N3_CERFI</name>
<evidence type="ECO:0000313" key="2">
    <source>
        <dbReference type="Proteomes" id="UP000034841"/>
    </source>
</evidence>
<dbReference type="EMBL" id="LBBL01000116">
    <property type="protein sequence ID" value="KKF95146.1"/>
    <property type="molecule type" value="Genomic_DNA"/>
</dbReference>
<comment type="caution">
    <text evidence="1">The sequence shown here is derived from an EMBL/GenBank/DDBJ whole genome shotgun (WGS) entry which is preliminary data.</text>
</comment>
<protein>
    <submittedName>
        <fullName evidence="1">Uncharacterized protein</fullName>
    </submittedName>
</protein>
<evidence type="ECO:0000313" key="1">
    <source>
        <dbReference type="EMBL" id="KKF95146.1"/>
    </source>
</evidence>
<dbReference type="Proteomes" id="UP000034841">
    <property type="component" value="Unassembled WGS sequence"/>
</dbReference>
<reference evidence="1 2" key="1">
    <citation type="submission" date="2015-04" db="EMBL/GenBank/DDBJ databases">
        <title>Genome sequence of Ceratocystis platani, a major pathogen of plane trees.</title>
        <authorList>
            <person name="Belbahri L."/>
        </authorList>
    </citation>
    <scope>NUCLEOTIDE SEQUENCE [LARGE SCALE GENOMIC DNA]</scope>
    <source>
        <strain evidence="1 2">CFO</strain>
    </source>
</reference>
<organism evidence="1 2">
    <name type="scientific">Ceratocystis fimbriata f. sp. platani</name>
    <dbReference type="NCBI Taxonomy" id="88771"/>
    <lineage>
        <taxon>Eukaryota</taxon>
        <taxon>Fungi</taxon>
        <taxon>Dikarya</taxon>
        <taxon>Ascomycota</taxon>
        <taxon>Pezizomycotina</taxon>
        <taxon>Sordariomycetes</taxon>
        <taxon>Hypocreomycetidae</taxon>
        <taxon>Microascales</taxon>
        <taxon>Ceratocystidaceae</taxon>
        <taxon>Ceratocystis</taxon>
    </lineage>
</organism>